<dbReference type="InterPro" id="IPR039618">
    <property type="entry name" value="CLE9-13"/>
</dbReference>
<dbReference type="GO" id="GO:0030154">
    <property type="term" value="P:cell differentiation"/>
    <property type="evidence" value="ECO:0007669"/>
    <property type="project" value="UniProtKB-KW"/>
</dbReference>
<reference evidence="7 8" key="1">
    <citation type="submission" date="2024-01" db="EMBL/GenBank/DDBJ databases">
        <title>The genomes of 5 underutilized Papilionoideae crops provide insights into root nodulation and disease resistanc.</title>
        <authorList>
            <person name="Jiang F."/>
        </authorList>
    </citation>
    <scope>NUCLEOTIDE SEQUENCE [LARGE SCALE GENOMIC DNA]</scope>
    <source>
        <strain evidence="7">LVBAO_FW01</strain>
        <tissue evidence="7">Leaves</tissue>
    </source>
</reference>
<accession>A0AAN9L674</accession>
<feature type="compositionally biased region" description="Basic residues" evidence="5">
    <location>
        <begin position="190"/>
        <end position="200"/>
    </location>
</feature>
<dbReference type="EMBL" id="JAYMYQ010000005">
    <property type="protein sequence ID" value="KAK7330205.1"/>
    <property type="molecule type" value="Genomic_DNA"/>
</dbReference>
<keyword evidence="6" id="KW-0472">Membrane</keyword>
<feature type="transmembrane region" description="Helical" evidence="6">
    <location>
        <begin position="101"/>
        <end position="122"/>
    </location>
</feature>
<keyword evidence="6" id="KW-1133">Transmembrane helix</keyword>
<comment type="similarity">
    <text evidence="1">Belongs to the CLV3/ESR signal peptide family.</text>
</comment>
<keyword evidence="3" id="KW-0221">Differentiation</keyword>
<keyword evidence="6" id="KW-0812">Transmembrane</keyword>
<proteinExistence type="inferred from homology"/>
<protein>
    <submittedName>
        <fullName evidence="7">Uncharacterized protein</fullName>
    </submittedName>
</protein>
<evidence type="ECO:0000256" key="5">
    <source>
        <dbReference type="SAM" id="MobiDB-lite"/>
    </source>
</evidence>
<dbReference type="PANTHER" id="PTHR34359">
    <property type="entry name" value="CLAVATA3/ESR (CLE)-RELATED PROTEIN 10"/>
    <property type="match status" value="1"/>
</dbReference>
<evidence type="ECO:0000256" key="4">
    <source>
        <dbReference type="ARBA" id="ARBA00023278"/>
    </source>
</evidence>
<keyword evidence="8" id="KW-1185">Reference proteome</keyword>
<feature type="transmembrane region" description="Helical" evidence="6">
    <location>
        <begin position="127"/>
        <end position="147"/>
    </location>
</feature>
<evidence type="ECO:0000256" key="3">
    <source>
        <dbReference type="ARBA" id="ARBA00022782"/>
    </source>
</evidence>
<feature type="compositionally biased region" description="Basic and acidic residues" evidence="5">
    <location>
        <begin position="201"/>
        <end position="220"/>
    </location>
</feature>
<feature type="region of interest" description="Disordered" evidence="5">
    <location>
        <begin position="190"/>
        <end position="230"/>
    </location>
</feature>
<keyword evidence="2" id="KW-0217">Developmental protein</keyword>
<evidence type="ECO:0000256" key="1">
    <source>
        <dbReference type="ARBA" id="ARBA00005416"/>
    </source>
</evidence>
<comment type="caution">
    <text evidence="7">The sequence shown here is derived from an EMBL/GenBank/DDBJ whole genome shotgun (WGS) entry which is preliminary data.</text>
</comment>
<dbReference type="PANTHER" id="PTHR34359:SF28">
    <property type="entry name" value="CLAVATA3_ESR (CLE)-RELATED PROTEIN 12"/>
    <property type="match status" value="1"/>
</dbReference>
<name>A0AAN9L674_CANGL</name>
<evidence type="ECO:0000313" key="7">
    <source>
        <dbReference type="EMBL" id="KAK7330205.1"/>
    </source>
</evidence>
<dbReference type="Proteomes" id="UP001367508">
    <property type="component" value="Unassembled WGS sequence"/>
</dbReference>
<gene>
    <name evidence="7" type="ORF">VNO77_24392</name>
</gene>
<sequence length="230" mass="26833">MYWMDKNTTLKLLHVMAVQKKCLKTPVHCEHILMHQWVQRFVNSGPYQRFTHGVARTNGENALSSCQRFKTLPSSSRTPHYCLSSNCPYKNLLSLSPSLSLSLHAIIPISVYFISPIMALIIRFQHVLSFILWLFLFIILFHGWFGFNSNNDNAVTSSSQLQLSVSRNRKLLATGGFDFTPFLRRHHRHHHRHRHHHHRTHMPEPKETEIDPRYGVEKRLVPTGPNPLHH</sequence>
<evidence type="ECO:0000256" key="2">
    <source>
        <dbReference type="ARBA" id="ARBA00022473"/>
    </source>
</evidence>
<organism evidence="7 8">
    <name type="scientific">Canavalia gladiata</name>
    <name type="common">Sword bean</name>
    <name type="synonym">Dolichos gladiatus</name>
    <dbReference type="NCBI Taxonomy" id="3824"/>
    <lineage>
        <taxon>Eukaryota</taxon>
        <taxon>Viridiplantae</taxon>
        <taxon>Streptophyta</taxon>
        <taxon>Embryophyta</taxon>
        <taxon>Tracheophyta</taxon>
        <taxon>Spermatophyta</taxon>
        <taxon>Magnoliopsida</taxon>
        <taxon>eudicotyledons</taxon>
        <taxon>Gunneridae</taxon>
        <taxon>Pentapetalae</taxon>
        <taxon>rosids</taxon>
        <taxon>fabids</taxon>
        <taxon>Fabales</taxon>
        <taxon>Fabaceae</taxon>
        <taxon>Papilionoideae</taxon>
        <taxon>50 kb inversion clade</taxon>
        <taxon>NPAAA clade</taxon>
        <taxon>indigoferoid/millettioid clade</taxon>
        <taxon>Phaseoleae</taxon>
        <taxon>Canavalia</taxon>
    </lineage>
</organism>
<evidence type="ECO:0000313" key="8">
    <source>
        <dbReference type="Proteomes" id="UP001367508"/>
    </source>
</evidence>
<keyword evidence="4" id="KW-0379">Hydroxylation</keyword>
<dbReference type="AlphaFoldDB" id="A0AAN9L674"/>
<evidence type="ECO:0000256" key="6">
    <source>
        <dbReference type="SAM" id="Phobius"/>
    </source>
</evidence>